<feature type="domain" description="J" evidence="2">
    <location>
        <begin position="122"/>
        <end position="186"/>
    </location>
</feature>
<dbReference type="InterPro" id="IPR024593">
    <property type="entry name" value="DUF3444"/>
</dbReference>
<gene>
    <name evidence="3" type="ORF">B296_00025837</name>
</gene>
<protein>
    <recommendedName>
        <fullName evidence="2">J domain-containing protein</fullName>
    </recommendedName>
</protein>
<reference evidence="3 4" key="1">
    <citation type="journal article" date="2014" name="Agronomy (Basel)">
        <title>A Draft Genome Sequence for Ensete ventricosum, the Drought-Tolerant Tree Against Hunger.</title>
        <authorList>
            <person name="Harrison J."/>
            <person name="Moore K.A."/>
            <person name="Paszkiewicz K."/>
            <person name="Jones T."/>
            <person name="Grant M."/>
            <person name="Ambacheew D."/>
            <person name="Muzemil S."/>
            <person name="Studholme D.J."/>
        </authorList>
    </citation>
    <scope>NUCLEOTIDE SEQUENCE [LARGE SCALE GENOMIC DNA]</scope>
</reference>
<dbReference type="InterPro" id="IPR001623">
    <property type="entry name" value="DnaJ_domain"/>
</dbReference>
<dbReference type="Pfam" id="PF23551">
    <property type="entry name" value="Zn_ribbon_20"/>
    <property type="match status" value="1"/>
</dbReference>
<dbReference type="InterPro" id="IPR036869">
    <property type="entry name" value="J_dom_sf"/>
</dbReference>
<proteinExistence type="predicted"/>
<dbReference type="SUPFAM" id="SSF46565">
    <property type="entry name" value="Chaperone J-domain"/>
    <property type="match status" value="1"/>
</dbReference>
<dbReference type="Pfam" id="PF11926">
    <property type="entry name" value="DUF3444"/>
    <property type="match status" value="1"/>
</dbReference>
<evidence type="ECO:0000259" key="2">
    <source>
        <dbReference type="PROSITE" id="PS50076"/>
    </source>
</evidence>
<dbReference type="EMBL" id="AMZH03013884">
    <property type="protein sequence ID" value="RRT48549.1"/>
    <property type="molecule type" value="Genomic_DNA"/>
</dbReference>
<dbReference type="CDD" id="cd06257">
    <property type="entry name" value="DnaJ"/>
    <property type="match status" value="1"/>
</dbReference>
<dbReference type="PANTHER" id="PTHR44137">
    <property type="entry name" value="BNAC03G44070D PROTEIN"/>
    <property type="match status" value="1"/>
</dbReference>
<evidence type="ECO:0000313" key="4">
    <source>
        <dbReference type="Proteomes" id="UP000287651"/>
    </source>
</evidence>
<dbReference type="Gene3D" id="1.10.287.110">
    <property type="entry name" value="DnaJ domain"/>
    <property type="match status" value="1"/>
</dbReference>
<sequence length="818" mass="92217">MEVLQAGNVLIASAPLQFAFDPNFASGRARWREIVPSRVSVSPFWENRLLSKEVSAMECNKDEAFRAKEIAERKFMAGDIFGAKKFAIKAHNLFPALEGINQMIATLDVYLASEGKVFGEMNWYAVLSLNPSADEDTLKKQYRKLALRLHPDKNKSIGAEGAFKLISEAWTVLSDKSRRMIYDQKINVKGFCQRNTQAKSYAIPKTSNGFHNFARSAASRVRVPKNSSNAARATAHPSSQLPKSNTFWTSCNRCKMQYEYLRLYLNHKLLCPNCHEPFLASETVLPTSGPSFPWSASQQFHQNSSHNSKNVYGPGRNNSHFSGMRASVFQHGANLGSYNNQNFQWGAFSRTAGVASATASSTAAAQAANVVHQTYEKVKREREEAQAAAKRAEAFRRKNSAMNRKIIASAKHNAASSDNLPNKRRRSNGDDVGNDNGGVCKEHIGVSGVDGVSVELSKSRTSAMENKFGQHITHLDIQNMLIERTKLVIHSKLGDWHSSTTEKKEEKENEKNRQKPSNDDKEKIKDLVHGDFTDEELLNKSKNDDEQCIGEKNLINEHPGDSDKQVNEPMSTDVPDSDFHDFDNDRSEKSFESDQVWATYDEDGMPRYYALIQKIISFNPFKVCMSFLTSKSNSEFGSLNWIASGFAKTCGDFRVGKYEVNETINIFSHKVRWEKGSRGLIKIVPKKGEIWVLYRNWSPEWNEHSPDDVIYKYDMVEVLEDYSEELGVTVIPLVKVAGFKTVFRRHLDPKEVKRIQKEEMFRFSHQVPSYSLTGEEAVNAPKGCHELDPAATPLELLQGVTEVETDARMRAAEQTDKL</sequence>
<dbReference type="SMART" id="SM00271">
    <property type="entry name" value="DnaJ"/>
    <property type="match status" value="1"/>
</dbReference>
<dbReference type="AlphaFoldDB" id="A0A426Y9Z7"/>
<dbReference type="Pfam" id="PF00226">
    <property type="entry name" value="DnaJ"/>
    <property type="match status" value="1"/>
</dbReference>
<dbReference type="PROSITE" id="PS50076">
    <property type="entry name" value="DNAJ_2"/>
    <property type="match status" value="1"/>
</dbReference>
<evidence type="ECO:0000256" key="1">
    <source>
        <dbReference type="SAM" id="MobiDB-lite"/>
    </source>
</evidence>
<name>A0A426Y9Z7_ENSVE</name>
<feature type="region of interest" description="Disordered" evidence="1">
    <location>
        <begin position="222"/>
        <end position="242"/>
    </location>
</feature>
<dbReference type="PANTHER" id="PTHR44137:SF32">
    <property type="entry name" value="DNAJ HEAT SHOCK AMINO-TERMINAL DOMAIN PROTEIN"/>
    <property type="match status" value="1"/>
</dbReference>
<organism evidence="3 4">
    <name type="scientific">Ensete ventricosum</name>
    <name type="common">Abyssinian banana</name>
    <name type="synonym">Musa ensete</name>
    <dbReference type="NCBI Taxonomy" id="4639"/>
    <lineage>
        <taxon>Eukaryota</taxon>
        <taxon>Viridiplantae</taxon>
        <taxon>Streptophyta</taxon>
        <taxon>Embryophyta</taxon>
        <taxon>Tracheophyta</taxon>
        <taxon>Spermatophyta</taxon>
        <taxon>Magnoliopsida</taxon>
        <taxon>Liliopsida</taxon>
        <taxon>Zingiberales</taxon>
        <taxon>Musaceae</taxon>
        <taxon>Ensete</taxon>
    </lineage>
</organism>
<dbReference type="Proteomes" id="UP000287651">
    <property type="component" value="Unassembled WGS sequence"/>
</dbReference>
<dbReference type="InterPro" id="IPR056988">
    <property type="entry name" value="Zn_ribbon_pln"/>
</dbReference>
<feature type="region of interest" description="Disordered" evidence="1">
    <location>
        <begin position="410"/>
        <end position="444"/>
    </location>
</feature>
<feature type="region of interest" description="Disordered" evidence="1">
    <location>
        <begin position="497"/>
        <end position="528"/>
    </location>
</feature>
<accession>A0A426Y9Z7</accession>
<comment type="caution">
    <text evidence="3">The sequence shown here is derived from an EMBL/GenBank/DDBJ whole genome shotgun (WGS) entry which is preliminary data.</text>
</comment>
<feature type="compositionally biased region" description="Polar residues" evidence="1">
    <location>
        <begin position="225"/>
        <end position="242"/>
    </location>
</feature>
<dbReference type="GO" id="GO:0005783">
    <property type="term" value="C:endoplasmic reticulum"/>
    <property type="evidence" value="ECO:0007669"/>
    <property type="project" value="UniProtKB-ARBA"/>
</dbReference>
<evidence type="ECO:0000313" key="3">
    <source>
        <dbReference type="EMBL" id="RRT48549.1"/>
    </source>
</evidence>
<dbReference type="PRINTS" id="PR00625">
    <property type="entry name" value="JDOMAIN"/>
</dbReference>